<keyword evidence="3" id="KW-1185">Reference proteome</keyword>
<name>A0A9Q5I429_SANBA</name>
<organism evidence="2 3">
    <name type="scientific">Sanghuangporus baumii</name>
    <name type="common">Phellinus baumii</name>
    <dbReference type="NCBI Taxonomy" id="108892"/>
    <lineage>
        <taxon>Eukaryota</taxon>
        <taxon>Fungi</taxon>
        <taxon>Dikarya</taxon>
        <taxon>Basidiomycota</taxon>
        <taxon>Agaricomycotina</taxon>
        <taxon>Agaricomycetes</taxon>
        <taxon>Hymenochaetales</taxon>
        <taxon>Hymenochaetaceae</taxon>
        <taxon>Sanghuangporus</taxon>
    </lineage>
</organism>
<proteinExistence type="predicted"/>
<dbReference type="EMBL" id="LNZH02000093">
    <property type="protein sequence ID" value="OCB91332.1"/>
    <property type="molecule type" value="Genomic_DNA"/>
</dbReference>
<protein>
    <submittedName>
        <fullName evidence="2">Uncharacterized protein</fullName>
    </submittedName>
</protein>
<dbReference type="Gene3D" id="3.40.50.720">
    <property type="entry name" value="NAD(P)-binding Rossmann-like Domain"/>
    <property type="match status" value="1"/>
</dbReference>
<comment type="caution">
    <text evidence="2">The sequence shown here is derived from an EMBL/GenBank/DDBJ whole genome shotgun (WGS) entry which is preliminary data.</text>
</comment>
<dbReference type="SUPFAM" id="SSF51735">
    <property type="entry name" value="NAD(P)-binding Rossmann-fold domains"/>
    <property type="match status" value="1"/>
</dbReference>
<evidence type="ECO:0000313" key="3">
    <source>
        <dbReference type="Proteomes" id="UP000757232"/>
    </source>
</evidence>
<reference evidence="2" key="1">
    <citation type="submission" date="2016-06" db="EMBL/GenBank/DDBJ databases">
        <title>Draft Genome sequence of the fungus Inonotus baumii.</title>
        <authorList>
            <person name="Zhu H."/>
            <person name="Lin W."/>
        </authorList>
    </citation>
    <scope>NUCLEOTIDE SEQUENCE</scope>
    <source>
        <strain evidence="2">821</strain>
    </source>
</reference>
<dbReference type="PANTHER" id="PTHR40129">
    <property type="entry name" value="KETOPANTOATE REDUCTASE N-TERMINAL DOMAIN-CONTAINING PROTEIN"/>
    <property type="match status" value="1"/>
</dbReference>
<dbReference type="AlphaFoldDB" id="A0A9Q5I429"/>
<sequence length="300" mass="33217">MNYVELLILGAGWTSDFLISLLLQNDITFAATTRDGRDRSGYKTLKFEFDPDSEDPSPYRILPDAQTVLITFPIYKSGGSKTLTSLWKETHTESKAAFIQLGSTGIWNGDRTLKSQQRPIWLDRHSKFNAANDRARAEEELLGLSPTVPTTVLDLSGLWGGQRHPRNWVQRVAPSKEALAHKGSIHLIHGVDVARAIIAVHSNFAAASGERWLLTDCRVYDWWDLASAWGGSSPANSSPAGNPSEPSGIVGPQPAWVRELMKESGIHALPRPHSTFDRALDSREFWDTFELSPSKTLLSA</sequence>
<evidence type="ECO:0000313" key="2">
    <source>
        <dbReference type="EMBL" id="OCB91332.1"/>
    </source>
</evidence>
<gene>
    <name evidence="2" type="ORF">A7U60_g1414</name>
</gene>
<dbReference type="OrthoDB" id="674948at2759"/>
<evidence type="ECO:0000256" key="1">
    <source>
        <dbReference type="SAM" id="MobiDB-lite"/>
    </source>
</evidence>
<dbReference type="PANTHER" id="PTHR40129:SF2">
    <property type="entry name" value="KETOPANTOATE REDUCTASE N-TERMINAL DOMAIN-CONTAINING PROTEIN"/>
    <property type="match status" value="1"/>
</dbReference>
<dbReference type="Proteomes" id="UP000757232">
    <property type="component" value="Unassembled WGS sequence"/>
</dbReference>
<feature type="region of interest" description="Disordered" evidence="1">
    <location>
        <begin position="233"/>
        <end position="252"/>
    </location>
</feature>
<dbReference type="InterPro" id="IPR036291">
    <property type="entry name" value="NAD(P)-bd_dom_sf"/>
</dbReference>
<feature type="compositionally biased region" description="Low complexity" evidence="1">
    <location>
        <begin position="233"/>
        <end position="248"/>
    </location>
</feature>
<accession>A0A9Q5I429</accession>